<protein>
    <recommendedName>
        <fullName evidence="4">Lipoprotein</fullName>
    </recommendedName>
</protein>
<feature type="region of interest" description="Disordered" evidence="1">
    <location>
        <begin position="213"/>
        <end position="234"/>
    </location>
</feature>
<organism evidence="2 3">
    <name type="scientific">Parapedobacter pyrenivorans</name>
    <dbReference type="NCBI Taxonomy" id="1305674"/>
    <lineage>
        <taxon>Bacteria</taxon>
        <taxon>Pseudomonadati</taxon>
        <taxon>Bacteroidota</taxon>
        <taxon>Sphingobacteriia</taxon>
        <taxon>Sphingobacteriales</taxon>
        <taxon>Sphingobacteriaceae</taxon>
        <taxon>Parapedobacter</taxon>
    </lineage>
</organism>
<dbReference type="PROSITE" id="PS51257">
    <property type="entry name" value="PROKAR_LIPOPROTEIN"/>
    <property type="match status" value="1"/>
</dbReference>
<evidence type="ECO:0000313" key="2">
    <source>
        <dbReference type="EMBL" id="GGG79455.1"/>
    </source>
</evidence>
<feature type="compositionally biased region" description="Basic and acidic residues" evidence="1">
    <location>
        <begin position="213"/>
        <end position="228"/>
    </location>
</feature>
<name>A0A917M5J8_9SPHI</name>
<evidence type="ECO:0000313" key="3">
    <source>
        <dbReference type="Proteomes" id="UP000660862"/>
    </source>
</evidence>
<evidence type="ECO:0000256" key="1">
    <source>
        <dbReference type="SAM" id="MobiDB-lite"/>
    </source>
</evidence>
<reference evidence="2" key="1">
    <citation type="journal article" date="2014" name="Int. J. Syst. Evol. Microbiol.">
        <title>Complete genome sequence of Corynebacterium casei LMG S-19264T (=DSM 44701T), isolated from a smear-ripened cheese.</title>
        <authorList>
            <consortium name="US DOE Joint Genome Institute (JGI-PGF)"/>
            <person name="Walter F."/>
            <person name="Albersmeier A."/>
            <person name="Kalinowski J."/>
            <person name="Ruckert C."/>
        </authorList>
    </citation>
    <scope>NUCLEOTIDE SEQUENCE</scope>
    <source>
        <strain evidence="2">CGMCC 1.12195</strain>
    </source>
</reference>
<evidence type="ECO:0008006" key="4">
    <source>
        <dbReference type="Google" id="ProtNLM"/>
    </source>
</evidence>
<keyword evidence="3" id="KW-1185">Reference proteome</keyword>
<dbReference type="EMBL" id="BMER01000001">
    <property type="protein sequence ID" value="GGG79455.1"/>
    <property type="molecule type" value="Genomic_DNA"/>
</dbReference>
<proteinExistence type="predicted"/>
<sequence length="234" mass="25942">MNRLLMFLLLCFLASCRKDKPTQEPLPILGTCQAVSESGCFSTTTANGLLTYTTSGGGEIIADLGSPGYQTIYIRHRMYPALNLTLVGYRSQGGRTFHMERLNNRHIKNRQYSRRTIVFPDGAKMTLVADSPDGPARSLSIYDGTQAHHYNLTCDVLEYSSTASADLARRMDEAEADGEAGGIEITENGVLFFNLYTEDQPGKVINKRYNLGELHHNDPSKVTDHYDDPGQPNT</sequence>
<dbReference type="RefSeq" id="WP_188504775.1">
    <property type="nucleotide sequence ID" value="NZ_BMER01000001.1"/>
</dbReference>
<dbReference type="AlphaFoldDB" id="A0A917M5J8"/>
<accession>A0A917M5J8</accession>
<dbReference type="Proteomes" id="UP000660862">
    <property type="component" value="Unassembled WGS sequence"/>
</dbReference>
<comment type="caution">
    <text evidence="2">The sequence shown here is derived from an EMBL/GenBank/DDBJ whole genome shotgun (WGS) entry which is preliminary data.</text>
</comment>
<gene>
    <name evidence="2" type="ORF">GCM10007415_09600</name>
</gene>
<reference evidence="2" key="2">
    <citation type="submission" date="2020-09" db="EMBL/GenBank/DDBJ databases">
        <authorList>
            <person name="Sun Q."/>
            <person name="Zhou Y."/>
        </authorList>
    </citation>
    <scope>NUCLEOTIDE SEQUENCE</scope>
    <source>
        <strain evidence="2">CGMCC 1.12195</strain>
    </source>
</reference>